<name>A0A7I9VGH5_9BACT</name>
<dbReference type="AlphaFoldDB" id="A0A7I9VGH5"/>
<accession>A0A7I9VGH5</accession>
<evidence type="ECO:0000313" key="3">
    <source>
        <dbReference type="Proteomes" id="UP000503640"/>
    </source>
</evidence>
<keyword evidence="3" id="KW-1185">Reference proteome</keyword>
<gene>
    <name evidence="2" type="ORF">AMYX_02320</name>
</gene>
<evidence type="ECO:0000313" key="2">
    <source>
        <dbReference type="EMBL" id="GEJ55491.1"/>
    </source>
</evidence>
<keyword evidence="1" id="KW-0812">Transmembrane</keyword>
<proteinExistence type="predicted"/>
<keyword evidence="1" id="KW-0472">Membrane</keyword>
<sequence length="130" mass="13853">MLSRVTIGQKLVFSYAVALAAAAAIGAAAWLGLQRLQGATDVILSQYAPSNVALLRFENGTLAIGAALERLANRQATDEERARAYADIDDGARLVADAREAWEALPHTDSGWREWKAMDPPGGPGSTTSW</sequence>
<evidence type="ECO:0000256" key="1">
    <source>
        <dbReference type="SAM" id="Phobius"/>
    </source>
</evidence>
<dbReference type="EMBL" id="BJTG01000001">
    <property type="protein sequence ID" value="GEJ55491.1"/>
    <property type="molecule type" value="Genomic_DNA"/>
</dbReference>
<feature type="transmembrane region" description="Helical" evidence="1">
    <location>
        <begin position="12"/>
        <end position="33"/>
    </location>
</feature>
<reference evidence="3" key="1">
    <citation type="journal article" date="2020" name="Appl. Environ. Microbiol.">
        <title>Diazotrophic Anaeromyxobacter Isolates from Soils.</title>
        <authorList>
            <person name="Masuda Y."/>
            <person name="Yamanaka H."/>
            <person name="Xu Z.X."/>
            <person name="Shiratori Y."/>
            <person name="Aono T."/>
            <person name="Amachi S."/>
            <person name="Senoo K."/>
            <person name="Itoh H."/>
        </authorList>
    </citation>
    <scope>NUCLEOTIDE SEQUENCE [LARGE SCALE GENOMIC DNA]</scope>
    <source>
        <strain evidence="3">R267</strain>
    </source>
</reference>
<organism evidence="2 3">
    <name type="scientific">Anaeromyxobacter diazotrophicus</name>
    <dbReference type="NCBI Taxonomy" id="2590199"/>
    <lineage>
        <taxon>Bacteria</taxon>
        <taxon>Pseudomonadati</taxon>
        <taxon>Myxococcota</taxon>
        <taxon>Myxococcia</taxon>
        <taxon>Myxococcales</taxon>
        <taxon>Cystobacterineae</taxon>
        <taxon>Anaeromyxobacteraceae</taxon>
        <taxon>Anaeromyxobacter</taxon>
    </lineage>
</organism>
<dbReference type="RefSeq" id="WP_176062287.1">
    <property type="nucleotide sequence ID" value="NZ_BJTG01000001.1"/>
</dbReference>
<protein>
    <submittedName>
        <fullName evidence="2">Uncharacterized protein</fullName>
    </submittedName>
</protein>
<comment type="caution">
    <text evidence="2">The sequence shown here is derived from an EMBL/GenBank/DDBJ whole genome shotgun (WGS) entry which is preliminary data.</text>
</comment>
<keyword evidence="1" id="KW-1133">Transmembrane helix</keyword>
<dbReference type="Proteomes" id="UP000503640">
    <property type="component" value="Unassembled WGS sequence"/>
</dbReference>